<dbReference type="KEGG" id="lum:CNR27_03930"/>
<evidence type="ECO:0000256" key="2">
    <source>
        <dbReference type="ARBA" id="ARBA00022801"/>
    </source>
</evidence>
<feature type="region of interest" description="Disordered" evidence="3">
    <location>
        <begin position="80"/>
        <end position="111"/>
    </location>
</feature>
<dbReference type="NCBIfam" id="TIGR01840">
    <property type="entry name" value="esterase_phb"/>
    <property type="match status" value="1"/>
</dbReference>
<dbReference type="InterPro" id="IPR029058">
    <property type="entry name" value="AB_hydrolase_fold"/>
</dbReference>
<evidence type="ECO:0000313" key="4">
    <source>
        <dbReference type="EMBL" id="ATD66699.1"/>
    </source>
</evidence>
<keyword evidence="2" id="KW-0378">Hydrolase</keyword>
<name>A0A290XC71_9GAMM</name>
<feature type="region of interest" description="Disordered" evidence="3">
    <location>
        <begin position="325"/>
        <end position="344"/>
    </location>
</feature>
<evidence type="ECO:0000313" key="5">
    <source>
        <dbReference type="Proteomes" id="UP000218968"/>
    </source>
</evidence>
<protein>
    <submittedName>
        <fullName evidence="4">Esterase</fullName>
    </submittedName>
</protein>
<proteinExistence type="predicted"/>
<feature type="compositionally biased region" description="Basic and acidic residues" evidence="3">
    <location>
        <begin position="98"/>
        <end position="108"/>
    </location>
</feature>
<dbReference type="GO" id="GO:0016787">
    <property type="term" value="F:hydrolase activity"/>
    <property type="evidence" value="ECO:0007669"/>
    <property type="project" value="UniProtKB-KW"/>
</dbReference>
<dbReference type="AlphaFoldDB" id="A0A290XC71"/>
<dbReference type="GO" id="GO:0005576">
    <property type="term" value="C:extracellular region"/>
    <property type="evidence" value="ECO:0007669"/>
    <property type="project" value="InterPro"/>
</dbReference>
<dbReference type="PANTHER" id="PTHR43037">
    <property type="entry name" value="UNNAMED PRODUCT-RELATED"/>
    <property type="match status" value="1"/>
</dbReference>
<dbReference type="InterPro" id="IPR050955">
    <property type="entry name" value="Plant_Biomass_Hydrol_Est"/>
</dbReference>
<accession>A0A290XC71</accession>
<dbReference type="SUPFAM" id="SSF53474">
    <property type="entry name" value="alpha/beta-Hydrolases"/>
    <property type="match status" value="1"/>
</dbReference>
<keyword evidence="5" id="KW-1185">Reference proteome</keyword>
<organism evidence="4 5">
    <name type="scientific">Luteimonas chenhongjianii</name>
    <dbReference type="NCBI Taxonomy" id="2006110"/>
    <lineage>
        <taxon>Bacteria</taxon>
        <taxon>Pseudomonadati</taxon>
        <taxon>Pseudomonadota</taxon>
        <taxon>Gammaproteobacteria</taxon>
        <taxon>Lysobacterales</taxon>
        <taxon>Lysobacteraceae</taxon>
        <taxon>Luteimonas</taxon>
    </lineage>
</organism>
<dbReference type="Proteomes" id="UP000218968">
    <property type="component" value="Chromosome"/>
</dbReference>
<evidence type="ECO:0000256" key="1">
    <source>
        <dbReference type="ARBA" id="ARBA00022729"/>
    </source>
</evidence>
<dbReference type="PANTHER" id="PTHR43037:SF1">
    <property type="entry name" value="BLL1128 PROTEIN"/>
    <property type="match status" value="1"/>
</dbReference>
<dbReference type="Gene3D" id="3.40.50.1820">
    <property type="entry name" value="alpha/beta hydrolase"/>
    <property type="match status" value="1"/>
</dbReference>
<dbReference type="EMBL" id="CP023406">
    <property type="protein sequence ID" value="ATD66699.1"/>
    <property type="molecule type" value="Genomic_DNA"/>
</dbReference>
<dbReference type="Pfam" id="PF10503">
    <property type="entry name" value="Esterase_PHB"/>
    <property type="match status" value="1"/>
</dbReference>
<gene>
    <name evidence="4" type="ORF">CNR27_03930</name>
</gene>
<sequence length="398" mass="41658">MVANVKAFEKLVRRFGAALPDSPLLSRIRPASEAAQTAAARAQDTLRRAWSSAGLEGDGSPAATIRRTIDEALASAGLAPATGARADAPTDTAQARGEPAREQTETARGRGTSSVIAFQHPAGARTYTLYVPPGLDETTGDGVPLMVMLHGCTQTPDDFATGTRMNALADIHGVLVAYPEQTARDNGSRCWNWFRAQDQQRGDGEPAVLAGIVEDIARRHRVDPRRVYVAGLSAGAAMAVILGRTYPDVFAAVGAHSGLPFAAARDMPGAFAAMQGHGATRRTDSGAQGTRVPTIVIHGTADRTVAVDNGRAIVDDAIAAGAGARPLQPATSTRSTMGGRDVTRTGYRDEEGREWVEYIEIEGAGHAWSGGDPTGSHTDATGPDASALILQFCLAQTR</sequence>
<keyword evidence="1" id="KW-0732">Signal</keyword>
<evidence type="ECO:0000256" key="3">
    <source>
        <dbReference type="SAM" id="MobiDB-lite"/>
    </source>
</evidence>
<reference evidence="5" key="1">
    <citation type="submission" date="2017-09" db="EMBL/GenBank/DDBJ databases">
        <title>Luteimonas liuhanmingii sp.nov., isolated from the intestinal contents of Tibetan Plateau Pika in Yushu, Qinghai Province, China.</title>
        <authorList>
            <person name="Gui Z."/>
        </authorList>
    </citation>
    <scope>NUCLEOTIDE SEQUENCE [LARGE SCALE GENOMIC DNA]</scope>
    <source>
        <strain evidence="5">100111</strain>
    </source>
</reference>
<dbReference type="InterPro" id="IPR010126">
    <property type="entry name" value="Esterase_phb"/>
</dbReference>